<dbReference type="SMART" id="SM01119">
    <property type="entry name" value="D-ser_dehydrat"/>
    <property type="match status" value="1"/>
</dbReference>
<dbReference type="PANTHER" id="PTHR28004">
    <property type="entry name" value="ZGC:162816-RELATED"/>
    <property type="match status" value="1"/>
</dbReference>
<dbReference type="Proteomes" id="UP000035444">
    <property type="component" value="Unassembled WGS sequence"/>
</dbReference>
<dbReference type="Gene3D" id="3.20.20.10">
    <property type="entry name" value="Alanine racemase"/>
    <property type="match status" value="1"/>
</dbReference>
<sequence length="378" mass="40481">MSNKIHDLDTPCLLLDRDRLETNLERMKKVATSRSTLLRPHLKTSKSLEVASLALKASGGGATVSTLKEAEVLGRSGAVDLLYAVAISPQKLKRVAGLRAEGIDLKVVVDNVEMAEHLSAFYEQTGQTIPTLIELDLDGHRSGVRPEDSIQLLAIGRELDRYQQLRGVMAHAGESYALSDPADLQHSADNEAKSACAAAQTLCNSGLPCPIVSIGSTPTALMGTSYEGVTELRAGVFMFFDLVQSGVGVCRKDDIALSVLSTVISTNPDASRLVIDAGWMALSRDRGTASQAEDYGYGQVCLPDGIILTDVLVLDAQQEHGIIGVRRGSSACLPKLSIGDQLRILPNHACATAAQHGAYHVINKQAEVEAIWPRFSGW</sequence>
<dbReference type="PANTHER" id="PTHR28004:SF2">
    <property type="entry name" value="D-SERINE DEHYDRATASE"/>
    <property type="match status" value="1"/>
</dbReference>
<dbReference type="SUPFAM" id="SSF51419">
    <property type="entry name" value="PLP-binding barrel"/>
    <property type="match status" value="1"/>
</dbReference>
<organism evidence="4 5">
    <name type="scientific">Kiloniella spongiae</name>
    <dbReference type="NCBI Taxonomy" id="1489064"/>
    <lineage>
        <taxon>Bacteria</taxon>
        <taxon>Pseudomonadati</taxon>
        <taxon>Pseudomonadota</taxon>
        <taxon>Alphaproteobacteria</taxon>
        <taxon>Rhodospirillales</taxon>
        <taxon>Kiloniellaceae</taxon>
        <taxon>Kiloniella</taxon>
    </lineage>
</organism>
<keyword evidence="2" id="KW-0456">Lyase</keyword>
<dbReference type="AlphaFoldDB" id="A0A0H2MHH8"/>
<dbReference type="GO" id="GO:0008721">
    <property type="term" value="F:D-serine ammonia-lyase activity"/>
    <property type="evidence" value="ECO:0007669"/>
    <property type="project" value="TreeGrafter"/>
</dbReference>
<dbReference type="InterPro" id="IPR026956">
    <property type="entry name" value="D-ser_dehydrat-like_dom"/>
</dbReference>
<dbReference type="InterPro" id="IPR051466">
    <property type="entry name" value="D-amino_acid_metab_enzyme"/>
</dbReference>
<dbReference type="Pfam" id="PF14031">
    <property type="entry name" value="D-ser_dehydrat"/>
    <property type="match status" value="1"/>
</dbReference>
<accession>A0A0H2MHH8</accession>
<dbReference type="RefSeq" id="WP_047762149.1">
    <property type="nucleotide sequence ID" value="NZ_LAQL01000002.1"/>
</dbReference>
<evidence type="ECO:0000313" key="4">
    <source>
        <dbReference type="EMBL" id="KLN62019.1"/>
    </source>
</evidence>
<dbReference type="GO" id="GO:0036088">
    <property type="term" value="P:D-serine catabolic process"/>
    <property type="evidence" value="ECO:0007669"/>
    <property type="project" value="TreeGrafter"/>
</dbReference>
<name>A0A0H2MHH8_9PROT</name>
<dbReference type="InterPro" id="IPR001608">
    <property type="entry name" value="Ala_racemase_N"/>
</dbReference>
<comment type="caution">
    <text evidence="4">The sequence shown here is derived from an EMBL/GenBank/DDBJ whole genome shotgun (WGS) entry which is preliminary data.</text>
</comment>
<comment type="similarity">
    <text evidence="1">Belongs to the DSD1 family.</text>
</comment>
<dbReference type="Pfam" id="PF01168">
    <property type="entry name" value="Ala_racemase_N"/>
    <property type="match status" value="1"/>
</dbReference>
<protein>
    <submittedName>
        <fullName evidence="4">Alanine racemase</fullName>
    </submittedName>
</protein>
<proteinExistence type="inferred from homology"/>
<feature type="domain" description="D-serine dehydratase-like" evidence="3">
    <location>
        <begin position="256"/>
        <end position="363"/>
    </location>
</feature>
<dbReference type="InterPro" id="IPR042208">
    <property type="entry name" value="D-ser_dehydrat-like_sf"/>
</dbReference>
<dbReference type="STRING" id="1489064.WH96_00255"/>
<evidence type="ECO:0000256" key="1">
    <source>
        <dbReference type="ARBA" id="ARBA00005323"/>
    </source>
</evidence>
<keyword evidence="5" id="KW-1185">Reference proteome</keyword>
<dbReference type="OrthoDB" id="9772497at2"/>
<evidence type="ECO:0000259" key="3">
    <source>
        <dbReference type="SMART" id="SM01119"/>
    </source>
</evidence>
<dbReference type="PATRIC" id="fig|1489064.4.peg.960"/>
<dbReference type="Gene3D" id="2.40.37.20">
    <property type="entry name" value="D-serine dehydratase-like domain"/>
    <property type="match status" value="1"/>
</dbReference>
<dbReference type="EMBL" id="LAQL01000002">
    <property type="protein sequence ID" value="KLN62019.1"/>
    <property type="molecule type" value="Genomic_DNA"/>
</dbReference>
<reference evidence="4 5" key="1">
    <citation type="submission" date="2015-03" db="EMBL/GenBank/DDBJ databases">
        <title>Genome Sequence of Kiloniella spongiae MEBiC09566, isolated from a marine sponge.</title>
        <authorList>
            <person name="Shao Z."/>
            <person name="Wang L."/>
            <person name="Li X."/>
        </authorList>
    </citation>
    <scope>NUCLEOTIDE SEQUENCE [LARGE SCALE GENOMIC DNA]</scope>
    <source>
        <strain evidence="4 5">MEBiC09566</strain>
    </source>
</reference>
<evidence type="ECO:0000256" key="2">
    <source>
        <dbReference type="ARBA" id="ARBA00023239"/>
    </source>
</evidence>
<evidence type="ECO:0000313" key="5">
    <source>
        <dbReference type="Proteomes" id="UP000035444"/>
    </source>
</evidence>
<dbReference type="InterPro" id="IPR029066">
    <property type="entry name" value="PLP-binding_barrel"/>
</dbReference>
<gene>
    <name evidence="4" type="ORF">WH96_00255</name>
</gene>